<dbReference type="PANTHER" id="PTHR30627">
    <property type="entry name" value="PEPTIDOGLYCAN D,D-TRANSPEPTIDASE"/>
    <property type="match status" value="1"/>
</dbReference>
<dbReference type="SUPFAM" id="SSF56601">
    <property type="entry name" value="beta-lactamase/transpeptidase-like"/>
    <property type="match status" value="1"/>
</dbReference>
<name>A0A2M7EB30_9BACT</name>
<dbReference type="Gene3D" id="3.40.710.10">
    <property type="entry name" value="DD-peptidase/beta-lactamase superfamily"/>
    <property type="match status" value="1"/>
</dbReference>
<dbReference type="Pfam" id="PF03717">
    <property type="entry name" value="PBP_dimer"/>
    <property type="match status" value="1"/>
</dbReference>
<accession>A0A2M7EB30</accession>
<dbReference type="InterPro" id="IPR036138">
    <property type="entry name" value="PBP_dimer_sf"/>
</dbReference>
<proteinExistence type="predicted"/>
<dbReference type="SUPFAM" id="SSF56519">
    <property type="entry name" value="Penicillin binding protein dimerisation domain"/>
    <property type="match status" value="1"/>
</dbReference>
<comment type="subcellular location">
    <subcellularLocation>
        <location evidence="1">Membrane</location>
    </subcellularLocation>
</comment>
<evidence type="ECO:0000259" key="4">
    <source>
        <dbReference type="Pfam" id="PF03717"/>
    </source>
</evidence>
<gene>
    <name evidence="5" type="ORF">COS09_02065</name>
</gene>
<dbReference type="Proteomes" id="UP000230766">
    <property type="component" value="Unassembled WGS sequence"/>
</dbReference>
<reference evidence="6" key="1">
    <citation type="submission" date="2017-09" db="EMBL/GenBank/DDBJ databases">
        <title>Depth-based differentiation of microbial function through sediment-hosted aquifers and enrichment of novel symbionts in the deep terrestrial subsurface.</title>
        <authorList>
            <person name="Probst A.J."/>
            <person name="Ladd B."/>
            <person name="Jarett J.K."/>
            <person name="Geller-Mcgrath D.E."/>
            <person name="Sieber C.M.K."/>
            <person name="Emerson J.B."/>
            <person name="Anantharaman K."/>
            <person name="Thomas B.C."/>
            <person name="Malmstrom R."/>
            <person name="Stieglmeier M."/>
            <person name="Klingl A."/>
            <person name="Woyke T."/>
            <person name="Ryan C.M."/>
            <person name="Banfield J.F."/>
        </authorList>
    </citation>
    <scope>NUCLEOTIDE SEQUENCE [LARGE SCALE GENOMIC DNA]</scope>
</reference>
<dbReference type="InterPro" id="IPR050515">
    <property type="entry name" value="Beta-lactam/transpept"/>
</dbReference>
<dbReference type="GO" id="GO:0008658">
    <property type="term" value="F:penicillin binding"/>
    <property type="evidence" value="ECO:0007669"/>
    <property type="project" value="InterPro"/>
</dbReference>
<dbReference type="Pfam" id="PF00905">
    <property type="entry name" value="Transpeptidase"/>
    <property type="match status" value="1"/>
</dbReference>
<evidence type="ECO:0008006" key="7">
    <source>
        <dbReference type="Google" id="ProtNLM"/>
    </source>
</evidence>
<evidence type="ECO:0000256" key="2">
    <source>
        <dbReference type="ARBA" id="ARBA00023136"/>
    </source>
</evidence>
<feature type="domain" description="Penicillin-binding protein dimerisation" evidence="4">
    <location>
        <begin position="50"/>
        <end position="192"/>
    </location>
</feature>
<keyword evidence="2" id="KW-0472">Membrane</keyword>
<evidence type="ECO:0000313" key="6">
    <source>
        <dbReference type="Proteomes" id="UP000230766"/>
    </source>
</evidence>
<sequence length="539" mass="60055">MRNLRLNLIFFLILFFAAAILGRLFFIQVLQNDFYKALAQGLFSSPNESQTKRGEVFLKDGEPLAINKDFTLVFASPPEILDAEKTTETLSEILHLDSNPPSTLQGKTTYDFILEKLKVDSLYSPIKNKLTQEEIDSLKNLKLPGIYTTKERLRYYPQESLASQVVGFLGAQGSGQYGLEEYYDESLKGKSEGGDLTITIDYDIQFMAEKLLGRAKENLSIEEGQIIVMDPNSGKIIALANFPDFNPNQYQEYATLGFLEIFKNGATQKFFEPGSVFKPITFAAALEEGKITPQTTYTDEGKVEILGRTIYNYDGRVYGQQTMTNVLEKSINTGAVFVQSQLPHHIFLDYIQKFGIFEPTGIDLPEVYSENEEFKKGYEINFATASFGQGIQMTPLQLARAYCAIANGGKLVKPYLVNGLVNGVEPRSSQVISSKTASQLTAMLVSVVENGFGKGAKIPGYYIAGKTGTAQVAEGGKYSTEKTIQTFAGFFPAFNPQFLILVKLNNPRAKTAEYSAVPIFHDLAEYIIHYYQIPPDYVQ</sequence>
<dbReference type="PANTHER" id="PTHR30627:SF1">
    <property type="entry name" value="PEPTIDOGLYCAN D,D-TRANSPEPTIDASE FTSI"/>
    <property type="match status" value="1"/>
</dbReference>
<comment type="caution">
    <text evidence="5">The sequence shown here is derived from an EMBL/GenBank/DDBJ whole genome shotgun (WGS) entry which is preliminary data.</text>
</comment>
<dbReference type="Gene3D" id="3.90.1310.10">
    <property type="entry name" value="Penicillin-binding protein 2a (Domain 2)"/>
    <property type="match status" value="1"/>
</dbReference>
<evidence type="ECO:0000259" key="3">
    <source>
        <dbReference type="Pfam" id="PF00905"/>
    </source>
</evidence>
<dbReference type="GO" id="GO:0005886">
    <property type="term" value="C:plasma membrane"/>
    <property type="evidence" value="ECO:0007669"/>
    <property type="project" value="TreeGrafter"/>
</dbReference>
<protein>
    <recommendedName>
        <fullName evidence="7">Penicillin-binding protein 2</fullName>
    </recommendedName>
</protein>
<dbReference type="InterPro" id="IPR005311">
    <property type="entry name" value="PBP_dimer"/>
</dbReference>
<dbReference type="InterPro" id="IPR012338">
    <property type="entry name" value="Beta-lactam/transpept-like"/>
</dbReference>
<feature type="domain" description="Penicillin-binding protein transpeptidase" evidence="3">
    <location>
        <begin position="226"/>
        <end position="524"/>
    </location>
</feature>
<dbReference type="Gene3D" id="3.30.450.330">
    <property type="match status" value="1"/>
</dbReference>
<dbReference type="GO" id="GO:0071555">
    <property type="term" value="P:cell wall organization"/>
    <property type="evidence" value="ECO:0007669"/>
    <property type="project" value="TreeGrafter"/>
</dbReference>
<organism evidence="5 6">
    <name type="scientific">Candidatus Nealsonbacteria bacterium CG01_land_8_20_14_3_00_12</name>
    <dbReference type="NCBI Taxonomy" id="1974697"/>
    <lineage>
        <taxon>Bacteria</taxon>
        <taxon>Candidatus Nealsoniibacteriota</taxon>
    </lineage>
</organism>
<evidence type="ECO:0000256" key="1">
    <source>
        <dbReference type="ARBA" id="ARBA00004370"/>
    </source>
</evidence>
<dbReference type="AlphaFoldDB" id="A0A2M7EB30"/>
<evidence type="ECO:0000313" key="5">
    <source>
        <dbReference type="EMBL" id="PIV64960.1"/>
    </source>
</evidence>
<dbReference type="InterPro" id="IPR001460">
    <property type="entry name" value="PCN-bd_Tpept"/>
</dbReference>
<dbReference type="EMBL" id="PETJ01000056">
    <property type="protein sequence ID" value="PIV64960.1"/>
    <property type="molecule type" value="Genomic_DNA"/>
</dbReference>